<gene>
    <name evidence="1" type="ORF">F6X53_22740</name>
</gene>
<protein>
    <submittedName>
        <fullName evidence="1">Uncharacterized protein</fullName>
    </submittedName>
</protein>
<dbReference type="OrthoDB" id="7870314at2"/>
<sequence length="127" mass="13142">MRTATGLSGAPALALSAWRGVSGKRYVVGVHAIEAVQPAELTDAVVIAVRRDEAGLATLVRASYDLIAESAAGWIASMIRADATEVHVHRLASTADERAAIVVDLSPAATPDISLLASERGLQSARA</sequence>
<evidence type="ECO:0000313" key="2">
    <source>
        <dbReference type="Proteomes" id="UP000474159"/>
    </source>
</evidence>
<comment type="caution">
    <text evidence="1">The sequence shown here is derived from an EMBL/GenBank/DDBJ whole genome shotgun (WGS) entry which is preliminary data.</text>
</comment>
<accession>A0A6L3SSR6</accession>
<dbReference type="Proteomes" id="UP000474159">
    <property type="component" value="Unassembled WGS sequence"/>
</dbReference>
<reference evidence="1 2" key="1">
    <citation type="submission" date="2019-09" db="EMBL/GenBank/DDBJ databases">
        <title>YIM 48816 draft genome.</title>
        <authorList>
            <person name="Jiang L."/>
        </authorList>
    </citation>
    <scope>NUCLEOTIDE SEQUENCE [LARGE SCALE GENOMIC DNA]</scope>
    <source>
        <strain evidence="1 2">YIM 48816</strain>
    </source>
</reference>
<evidence type="ECO:0000313" key="1">
    <source>
        <dbReference type="EMBL" id="KAB1076595.1"/>
    </source>
</evidence>
<dbReference type="EMBL" id="VZZK01000029">
    <property type="protein sequence ID" value="KAB1076595.1"/>
    <property type="molecule type" value="Genomic_DNA"/>
</dbReference>
<dbReference type="AlphaFoldDB" id="A0A6L3SSR6"/>
<name>A0A6L3SSR6_9HYPH</name>
<proteinExistence type="predicted"/>
<keyword evidence="2" id="KW-1185">Reference proteome</keyword>
<organism evidence="1 2">
    <name type="scientific">Methylobacterium soli</name>
    <dbReference type="NCBI Taxonomy" id="553447"/>
    <lineage>
        <taxon>Bacteria</taxon>
        <taxon>Pseudomonadati</taxon>
        <taxon>Pseudomonadota</taxon>
        <taxon>Alphaproteobacteria</taxon>
        <taxon>Hyphomicrobiales</taxon>
        <taxon>Methylobacteriaceae</taxon>
        <taxon>Methylobacterium</taxon>
    </lineage>
</organism>